<accession>A0ABU9QJ77</accession>
<evidence type="ECO:0000256" key="2">
    <source>
        <dbReference type="ARBA" id="ARBA00022829"/>
    </source>
</evidence>
<dbReference type="InterPro" id="IPR004437">
    <property type="entry name" value="ParB/RepB/Spo0J"/>
</dbReference>
<evidence type="ECO:0000259" key="3">
    <source>
        <dbReference type="SMART" id="SM00470"/>
    </source>
</evidence>
<dbReference type="SUPFAM" id="SSF109709">
    <property type="entry name" value="KorB DNA-binding domain-like"/>
    <property type="match status" value="1"/>
</dbReference>
<gene>
    <name evidence="4" type="ORF">V4C55_27675</name>
</gene>
<feature type="domain" description="ParB-like N-terminal" evidence="3">
    <location>
        <begin position="5"/>
        <end position="96"/>
    </location>
</feature>
<dbReference type="Gene3D" id="1.10.10.2830">
    <property type="match status" value="1"/>
</dbReference>
<dbReference type="InterPro" id="IPR036086">
    <property type="entry name" value="ParB/Sulfiredoxin_sf"/>
</dbReference>
<dbReference type="RefSeq" id="WP_201657873.1">
    <property type="nucleotide sequence ID" value="NZ_CAJHCS010000028.1"/>
</dbReference>
<dbReference type="InterPro" id="IPR003115">
    <property type="entry name" value="ParB_N"/>
</dbReference>
<comment type="caution">
    <text evidence="4">The sequence shown here is derived from an EMBL/GenBank/DDBJ whole genome shotgun (WGS) entry which is preliminary data.</text>
</comment>
<dbReference type="Gene3D" id="3.90.1530.30">
    <property type="match status" value="1"/>
</dbReference>
<dbReference type="EMBL" id="JAZHGC010000026">
    <property type="protein sequence ID" value="MEM5289507.1"/>
    <property type="molecule type" value="Genomic_DNA"/>
</dbReference>
<dbReference type="InterPro" id="IPR022396">
    <property type="entry name" value="PRTRC_ParB"/>
</dbReference>
<dbReference type="InterPro" id="IPR041468">
    <property type="entry name" value="HTH_ParB/Spo0J"/>
</dbReference>
<protein>
    <submittedName>
        <fullName evidence="4">PRTRC system ParB family protein</fullName>
    </submittedName>
</protein>
<dbReference type="NCBIfam" id="TIGR00180">
    <property type="entry name" value="parB_part"/>
    <property type="match status" value="1"/>
</dbReference>
<dbReference type="InterPro" id="IPR050336">
    <property type="entry name" value="Chromosome_partition/occlusion"/>
</dbReference>
<dbReference type="Proteomes" id="UP001494588">
    <property type="component" value="Unassembled WGS sequence"/>
</dbReference>
<keyword evidence="2" id="KW-0159">Chromosome partition</keyword>
<dbReference type="PANTHER" id="PTHR33375">
    <property type="entry name" value="CHROMOSOME-PARTITIONING PROTEIN PARB-RELATED"/>
    <property type="match status" value="1"/>
</dbReference>
<dbReference type="SMART" id="SM00470">
    <property type="entry name" value="ParB"/>
    <property type="match status" value="1"/>
</dbReference>
<proteinExistence type="inferred from homology"/>
<evidence type="ECO:0000256" key="1">
    <source>
        <dbReference type="ARBA" id="ARBA00006295"/>
    </source>
</evidence>
<keyword evidence="5" id="KW-1185">Reference proteome</keyword>
<organism evidence="4 5">
    <name type="scientific">Paraburkholderia sabiae</name>
    <dbReference type="NCBI Taxonomy" id="273251"/>
    <lineage>
        <taxon>Bacteria</taxon>
        <taxon>Pseudomonadati</taxon>
        <taxon>Pseudomonadota</taxon>
        <taxon>Betaproteobacteria</taxon>
        <taxon>Burkholderiales</taxon>
        <taxon>Burkholderiaceae</taxon>
        <taxon>Paraburkholderia</taxon>
    </lineage>
</organism>
<reference evidence="4 5" key="1">
    <citation type="submission" date="2024-01" db="EMBL/GenBank/DDBJ databases">
        <title>The diversity of rhizobia nodulating Mimosa spp. in eleven states of Brazil covering several biomes is determined by host plant, location, and edaphic factors.</title>
        <authorList>
            <person name="Rouws L."/>
            <person name="Barauna A."/>
            <person name="Beukes C."/>
            <person name="De Faria S.M."/>
            <person name="Gross E."/>
            <person name="Dos Reis Junior F.B."/>
            <person name="Simon M."/>
            <person name="Maluk M."/>
            <person name="Odee D.W."/>
            <person name="Kenicer G."/>
            <person name="Young J.P.W."/>
            <person name="Reis V.M."/>
            <person name="Zilli J."/>
            <person name="James E.K."/>
        </authorList>
    </citation>
    <scope>NUCLEOTIDE SEQUENCE [LARGE SCALE GENOMIC DNA]</scope>
    <source>
        <strain evidence="4 5">JPY77</strain>
    </source>
</reference>
<dbReference type="SUPFAM" id="SSF110849">
    <property type="entry name" value="ParB/Sulfiredoxin"/>
    <property type="match status" value="1"/>
</dbReference>
<dbReference type="Pfam" id="PF02195">
    <property type="entry name" value="ParB_N"/>
    <property type="match status" value="1"/>
</dbReference>
<name>A0ABU9QJ77_9BURK</name>
<comment type="similarity">
    <text evidence="1">Belongs to the ParB family.</text>
</comment>
<evidence type="ECO:0000313" key="5">
    <source>
        <dbReference type="Proteomes" id="UP001494588"/>
    </source>
</evidence>
<dbReference type="Pfam" id="PF17762">
    <property type="entry name" value="HTH_ParB"/>
    <property type="match status" value="1"/>
</dbReference>
<dbReference type="PANTHER" id="PTHR33375:SF1">
    <property type="entry name" value="CHROMOSOME-PARTITIONING PROTEIN PARB-RELATED"/>
    <property type="match status" value="1"/>
</dbReference>
<sequence>MQQQPTLALKQITVTVNPRKYFDPAQMEELTASVREKGVIQPVIVRTLADGGFALVAGGRRYKAAMAAHGEHYEIPVVVKEIDEVEAKQLAIIENVQRADMSPAEEAIAAAEQVGLCKGDRDEVARIFGWTRTTLDKRLALMNCSAGVLEALTTRTILLGHAELLAALPKETQDKLLPVIVKEGKPVAEVKKTIEQVACSLAAAIFDKTDCAGCQHNSSNQGEMFGESISTGNCTNRTCFNEKTEKQLEAVATGLRDDYPVVRIVRAGDNHTRIQLAVEGPKGVGEEQAKACHACQNYGAAVSGLPDSTGKVYKGQCFDTVCNMKMVAKQLQAAKAAAAPKIDAKADAKAGATAKAPAKAGSAKPSTTSNPPATVVAESDRIKTYRVALWRKALRREVGSNPALAQRYLLAMALAGHSRCVDDSSLKGIWEKLTDEKITTNDVAKTAEAVVSADDEKVAHALTGIAVSAIQGLDVHQLTGLCRHHRLDLTRHWKLCKEFLELITKSEMMVVADELGIRAALGEEFKKVFGKSKAEVIEALLAVKDFDYTGKIPKILKF</sequence>
<evidence type="ECO:0000313" key="4">
    <source>
        <dbReference type="EMBL" id="MEM5289507.1"/>
    </source>
</evidence>
<dbReference type="NCBIfam" id="TIGR03734">
    <property type="entry name" value="PRTRC_parB"/>
    <property type="match status" value="1"/>
</dbReference>